<accession>A0A9P8PQ99</accession>
<reference evidence="1" key="2">
    <citation type="submission" date="2021-01" db="EMBL/GenBank/DDBJ databases">
        <authorList>
            <person name="Schikora-Tamarit M.A."/>
        </authorList>
    </citation>
    <scope>NUCLEOTIDE SEQUENCE</scope>
    <source>
        <strain evidence="1">CBS2887</strain>
    </source>
</reference>
<sequence length="256" mass="28282">MNELKTFQSGGNVGGIQVEDTVLGRDHLVHKQFLKSLVPVQQSTGIVWSVEFTFLAIGSAGGSSRLRTVFKTLSTFLFAVNFVGDLFKGLGDWALLVNNGLIPLFLSLAVQKSDNDKRHVITTNTRATGGWSQTDINHTFSDFRQGETVMNTLSDNLNNLLRGKTVPNTITSQDYEFIVRGDFVFNDVWESGDDLFFSWQLSRLLEVKVTNGSGQGQVTIDSAHIDEPTCSTDSGMFTFVVWLMVKGQSLSVTVDR</sequence>
<dbReference type="EMBL" id="JAEUBG010005308">
    <property type="protein sequence ID" value="KAH3676226.1"/>
    <property type="molecule type" value="Genomic_DNA"/>
</dbReference>
<dbReference type="AlphaFoldDB" id="A0A9P8PQ99"/>
<dbReference type="Proteomes" id="UP000774326">
    <property type="component" value="Unassembled WGS sequence"/>
</dbReference>
<name>A0A9P8PQ99_WICPI</name>
<evidence type="ECO:0000313" key="1">
    <source>
        <dbReference type="EMBL" id="KAH3676226.1"/>
    </source>
</evidence>
<reference evidence="1" key="1">
    <citation type="journal article" date="2021" name="Open Biol.">
        <title>Shared evolutionary footprints suggest mitochondrial oxidative damage underlies multiple complex I losses in fungi.</title>
        <authorList>
            <person name="Schikora-Tamarit M.A."/>
            <person name="Marcet-Houben M."/>
            <person name="Nosek J."/>
            <person name="Gabaldon T."/>
        </authorList>
    </citation>
    <scope>NUCLEOTIDE SEQUENCE</scope>
    <source>
        <strain evidence="1">CBS2887</strain>
    </source>
</reference>
<gene>
    <name evidence="1" type="ORF">WICPIJ_009186</name>
</gene>
<organism evidence="1 2">
    <name type="scientific">Wickerhamomyces pijperi</name>
    <name type="common">Yeast</name>
    <name type="synonym">Pichia pijperi</name>
    <dbReference type="NCBI Taxonomy" id="599730"/>
    <lineage>
        <taxon>Eukaryota</taxon>
        <taxon>Fungi</taxon>
        <taxon>Dikarya</taxon>
        <taxon>Ascomycota</taxon>
        <taxon>Saccharomycotina</taxon>
        <taxon>Saccharomycetes</taxon>
        <taxon>Phaffomycetales</taxon>
        <taxon>Wickerhamomycetaceae</taxon>
        <taxon>Wickerhamomyces</taxon>
    </lineage>
</organism>
<proteinExistence type="predicted"/>
<keyword evidence="2" id="KW-1185">Reference proteome</keyword>
<evidence type="ECO:0000313" key="2">
    <source>
        <dbReference type="Proteomes" id="UP000774326"/>
    </source>
</evidence>
<protein>
    <submittedName>
        <fullName evidence="1">Uncharacterized protein</fullName>
    </submittedName>
</protein>
<comment type="caution">
    <text evidence="1">The sequence shown here is derived from an EMBL/GenBank/DDBJ whole genome shotgun (WGS) entry which is preliminary data.</text>
</comment>